<dbReference type="EMBL" id="FMJE01000007">
    <property type="protein sequence ID" value="SCM83383.1"/>
    <property type="molecule type" value="Genomic_DNA"/>
</dbReference>
<sequence length="485" mass="53224">MIGEGKCFGIIGGLEPLATADVYGKLVKAVLNCNSKEPVGVVMEQPPIAAGEKAGDVHADLNARKLYIFDRIKKIERRNVGTVILPCFISHTFFDELAAESNVSIVNLMEALSTHVAWKYGKLRRLGILTSDFVRQKALFEQYFAGAGNYELLYPKPETQKYLMQAVYGEVGSGASLLQKDNSIELVKQVCLELVEQGAELIIPGFTELSLIAGELQLLGIPMLDANQIYVQFAVDVNGTASGKTAYKIGIVGGVGPSATVDFMDKIIRNTGARKDQEHIKMIVEHNPQIPDRTRNLIGDGPDPTMALYAACRNLEANDAKVIAIPCNTAHAFVERIQPYLSIPIVNMLQETVEHIKQHYHDRKVIGLLATDGTIQSRVYHEVIGKTEFRVVVPEEKYQAKVMNAIYGEQGVKAGYTDGVCKNDLLIAVEHLIGKGAEIIILGCTELPLILSQNPDYRILGKSVAILDPTEILARKCVALRNRIS</sequence>
<proteinExistence type="inferred from homology"/>
<organism evidence="3">
    <name type="scientific">uncultured Sporomusa sp</name>
    <dbReference type="NCBI Taxonomy" id="307249"/>
    <lineage>
        <taxon>Bacteria</taxon>
        <taxon>Bacillati</taxon>
        <taxon>Bacillota</taxon>
        <taxon>Negativicutes</taxon>
        <taxon>Selenomonadales</taxon>
        <taxon>Sporomusaceae</taxon>
        <taxon>Sporomusa</taxon>
        <taxon>environmental samples</taxon>
    </lineage>
</organism>
<dbReference type="PROSITE" id="PS00923">
    <property type="entry name" value="ASP_GLU_RACEMASE_1"/>
    <property type="match status" value="1"/>
</dbReference>
<accession>A0A212M0R1</accession>
<evidence type="ECO:0000256" key="1">
    <source>
        <dbReference type="ARBA" id="ARBA00007847"/>
    </source>
</evidence>
<dbReference type="PANTHER" id="PTHR21198">
    <property type="entry name" value="GLUTAMATE RACEMASE"/>
    <property type="match status" value="1"/>
</dbReference>
<evidence type="ECO:0000256" key="2">
    <source>
        <dbReference type="ARBA" id="ARBA00023235"/>
    </source>
</evidence>
<dbReference type="InterPro" id="IPR018187">
    <property type="entry name" value="Asp/Glu_racemase_AS_1"/>
</dbReference>
<dbReference type="InterPro" id="IPR004380">
    <property type="entry name" value="Asp_race"/>
</dbReference>
<dbReference type="NCBIfam" id="TIGR00035">
    <property type="entry name" value="asp_race"/>
    <property type="match status" value="1"/>
</dbReference>
<dbReference type="GO" id="GO:0047661">
    <property type="term" value="F:amino-acid racemase activity"/>
    <property type="evidence" value="ECO:0007669"/>
    <property type="project" value="InterPro"/>
</dbReference>
<keyword evidence="2" id="KW-0413">Isomerase</keyword>
<dbReference type="InterPro" id="IPR001920">
    <property type="entry name" value="Asp/Glu_race"/>
</dbReference>
<evidence type="ECO:0000313" key="3">
    <source>
        <dbReference type="EMBL" id="SCM83383.1"/>
    </source>
</evidence>
<dbReference type="Gene3D" id="3.40.50.1860">
    <property type="match status" value="4"/>
</dbReference>
<dbReference type="InterPro" id="IPR033134">
    <property type="entry name" value="Asp/Glu_racemase_AS_2"/>
</dbReference>
<protein>
    <submittedName>
        <fullName evidence="3">Aspartate racemase</fullName>
    </submittedName>
</protein>
<comment type="similarity">
    <text evidence="1">Belongs to the aspartate/glutamate racemases family.</text>
</comment>
<dbReference type="AlphaFoldDB" id="A0A212M0R1"/>
<dbReference type="PROSITE" id="PS00924">
    <property type="entry name" value="ASP_GLU_RACEMASE_2"/>
    <property type="match status" value="1"/>
</dbReference>
<gene>
    <name evidence="3" type="ORF">KL86SPO_70241</name>
</gene>
<dbReference type="RefSeq" id="WP_288185838.1">
    <property type="nucleotide sequence ID" value="NZ_LT608335.1"/>
</dbReference>
<reference evidence="3" key="1">
    <citation type="submission" date="2016-08" db="EMBL/GenBank/DDBJ databases">
        <authorList>
            <person name="Seilhamer J.J."/>
        </authorList>
    </citation>
    <scope>NUCLEOTIDE SEQUENCE</scope>
    <source>
        <strain evidence="3">86</strain>
    </source>
</reference>
<dbReference type="PANTHER" id="PTHR21198:SF7">
    <property type="entry name" value="ASPARTATE-GLUTAMATE RACEMASE FAMILY"/>
    <property type="match status" value="1"/>
</dbReference>
<dbReference type="InterPro" id="IPR015942">
    <property type="entry name" value="Asp/Glu/hydantoin_racemase"/>
</dbReference>
<dbReference type="SUPFAM" id="SSF53681">
    <property type="entry name" value="Aspartate/glutamate racemase"/>
    <property type="match status" value="4"/>
</dbReference>
<name>A0A212M0R1_9FIRM</name>
<dbReference type="Pfam" id="PF01177">
    <property type="entry name" value="Asp_Glu_race"/>
    <property type="match status" value="2"/>
</dbReference>